<accession>A0A2N9FMX9</accession>
<gene>
    <name evidence="2" type="ORF">FSB_LOCUS16357</name>
</gene>
<feature type="region of interest" description="Disordered" evidence="1">
    <location>
        <begin position="22"/>
        <end position="43"/>
    </location>
</feature>
<evidence type="ECO:0000256" key="1">
    <source>
        <dbReference type="SAM" id="MobiDB-lite"/>
    </source>
</evidence>
<proteinExistence type="predicted"/>
<sequence>MTAIMIPVTAKFGLPSSKVSPVEGPVKGNEPEGVKSFQRPKGSASLIRKRTDWLRKSAGWHSFMVCDGDLMMACDGFYDDGLVMTLWWFYDDDGLVFGMAFCDDLVVVSDGGICLCGDLVVVSDGLGWLL</sequence>
<dbReference type="AlphaFoldDB" id="A0A2N9FMX9"/>
<dbReference type="EMBL" id="OIVN01001001">
    <property type="protein sequence ID" value="SPC88475.1"/>
    <property type="molecule type" value="Genomic_DNA"/>
</dbReference>
<evidence type="ECO:0000313" key="2">
    <source>
        <dbReference type="EMBL" id="SPC88475.1"/>
    </source>
</evidence>
<protein>
    <submittedName>
        <fullName evidence="2">Uncharacterized protein</fullName>
    </submittedName>
</protein>
<name>A0A2N9FMX9_FAGSY</name>
<organism evidence="2">
    <name type="scientific">Fagus sylvatica</name>
    <name type="common">Beechnut</name>
    <dbReference type="NCBI Taxonomy" id="28930"/>
    <lineage>
        <taxon>Eukaryota</taxon>
        <taxon>Viridiplantae</taxon>
        <taxon>Streptophyta</taxon>
        <taxon>Embryophyta</taxon>
        <taxon>Tracheophyta</taxon>
        <taxon>Spermatophyta</taxon>
        <taxon>Magnoliopsida</taxon>
        <taxon>eudicotyledons</taxon>
        <taxon>Gunneridae</taxon>
        <taxon>Pentapetalae</taxon>
        <taxon>rosids</taxon>
        <taxon>fabids</taxon>
        <taxon>Fagales</taxon>
        <taxon>Fagaceae</taxon>
        <taxon>Fagus</taxon>
    </lineage>
</organism>
<reference evidence="2" key="1">
    <citation type="submission" date="2018-02" db="EMBL/GenBank/DDBJ databases">
        <authorList>
            <person name="Cohen D.B."/>
            <person name="Kent A.D."/>
        </authorList>
    </citation>
    <scope>NUCLEOTIDE SEQUENCE</scope>
</reference>